<evidence type="ECO:0000313" key="2">
    <source>
        <dbReference type="EMBL" id="OUR94821.1"/>
    </source>
</evidence>
<organism evidence="2 3">
    <name type="scientific">Halobacteriovorax marinus</name>
    <dbReference type="NCBI Taxonomy" id="97084"/>
    <lineage>
        <taxon>Bacteria</taxon>
        <taxon>Pseudomonadati</taxon>
        <taxon>Bdellovibrionota</taxon>
        <taxon>Bacteriovoracia</taxon>
        <taxon>Bacteriovoracales</taxon>
        <taxon>Halobacteriovoraceae</taxon>
        <taxon>Halobacteriovorax</taxon>
    </lineage>
</organism>
<comment type="caution">
    <text evidence="2">The sequence shown here is derived from an EMBL/GenBank/DDBJ whole genome shotgun (WGS) entry which is preliminary data.</text>
</comment>
<evidence type="ECO:0000259" key="1">
    <source>
        <dbReference type="Pfam" id="PF03992"/>
    </source>
</evidence>
<dbReference type="Pfam" id="PF03992">
    <property type="entry name" value="ABM"/>
    <property type="match status" value="1"/>
</dbReference>
<dbReference type="InterPro" id="IPR007138">
    <property type="entry name" value="ABM_dom"/>
</dbReference>
<dbReference type="EMBL" id="MAAO01000010">
    <property type="protein sequence ID" value="OUR94821.1"/>
    <property type="molecule type" value="Genomic_DNA"/>
</dbReference>
<dbReference type="InterPro" id="IPR011008">
    <property type="entry name" value="Dimeric_a/b-barrel"/>
</dbReference>
<feature type="domain" description="ABM" evidence="1">
    <location>
        <begin position="7"/>
        <end position="50"/>
    </location>
</feature>
<evidence type="ECO:0000313" key="3">
    <source>
        <dbReference type="Proteomes" id="UP000196531"/>
    </source>
</evidence>
<name>A0A1Y5F427_9BACT</name>
<dbReference type="AlphaFoldDB" id="A0A1Y5F427"/>
<dbReference type="Gene3D" id="3.30.70.100">
    <property type="match status" value="1"/>
</dbReference>
<dbReference type="SUPFAM" id="SSF54909">
    <property type="entry name" value="Dimeric alpha+beta barrel"/>
    <property type="match status" value="1"/>
</dbReference>
<dbReference type="Proteomes" id="UP000196531">
    <property type="component" value="Unassembled WGS sequence"/>
</dbReference>
<reference evidence="3" key="1">
    <citation type="journal article" date="2017" name="Proc. Natl. Acad. Sci. U.S.A.">
        <title>Simulation of Deepwater Horizon oil plume reveals substrate specialization within a complex community of hydrocarbon-degraders.</title>
        <authorList>
            <person name="Hu P."/>
            <person name="Dubinsky E.A."/>
            <person name="Probst A.J."/>
            <person name="Wang J."/>
            <person name="Sieber C.M.K."/>
            <person name="Tom L.M."/>
            <person name="Gardinali P."/>
            <person name="Banfield J.F."/>
            <person name="Atlas R.M."/>
            <person name="Andersen G.L."/>
        </authorList>
    </citation>
    <scope>NUCLEOTIDE SEQUENCE [LARGE SCALE GENOMIC DNA]</scope>
</reference>
<protein>
    <recommendedName>
        <fullName evidence="1">ABM domain-containing protein</fullName>
    </recommendedName>
</protein>
<accession>A0A1Y5F427</accession>
<gene>
    <name evidence="2" type="ORF">A9Q84_17070</name>
</gene>
<sequence>MEKLCEVAKKNGCNSFQICRPKDSSNTEYVFISQWKNEQEMATFSSDPQAIQINEENKKADIFLTPPTVNEYSVIIKS</sequence>
<proteinExistence type="predicted"/>